<keyword evidence="1" id="KW-1133">Transmembrane helix</keyword>
<dbReference type="GeneID" id="91541357"/>
<dbReference type="Proteomes" id="UP001335325">
    <property type="component" value="Chromosome"/>
</dbReference>
<organism evidence="2 3">
    <name type="scientific">Streptomyces hirsutus</name>
    <dbReference type="NCBI Taxonomy" id="35620"/>
    <lineage>
        <taxon>Bacteria</taxon>
        <taxon>Bacillati</taxon>
        <taxon>Actinomycetota</taxon>
        <taxon>Actinomycetes</taxon>
        <taxon>Kitasatosporales</taxon>
        <taxon>Streptomycetaceae</taxon>
        <taxon>Streptomyces</taxon>
    </lineage>
</organism>
<gene>
    <name evidence="2" type="ORF">OIE73_02260</name>
</gene>
<dbReference type="RefSeq" id="WP_326751019.1">
    <property type="nucleotide sequence ID" value="NZ_CP109134.1"/>
</dbReference>
<evidence type="ECO:0000313" key="2">
    <source>
        <dbReference type="EMBL" id="WSD04709.1"/>
    </source>
</evidence>
<dbReference type="Pfam" id="PF06912">
    <property type="entry name" value="DUF1275"/>
    <property type="match status" value="1"/>
</dbReference>
<protein>
    <submittedName>
        <fullName evidence="2">DUF1275 domain-containing protein</fullName>
    </submittedName>
</protein>
<accession>A0ABZ1GEZ8</accession>
<keyword evidence="1" id="KW-0812">Transmembrane</keyword>
<evidence type="ECO:0000256" key="1">
    <source>
        <dbReference type="SAM" id="Phobius"/>
    </source>
</evidence>
<feature type="transmembrane region" description="Helical" evidence="1">
    <location>
        <begin position="76"/>
        <end position="98"/>
    </location>
</feature>
<dbReference type="InterPro" id="IPR010699">
    <property type="entry name" value="DUF1275"/>
</dbReference>
<keyword evidence="1" id="KW-0472">Membrane</keyword>
<evidence type="ECO:0000313" key="3">
    <source>
        <dbReference type="Proteomes" id="UP001335325"/>
    </source>
</evidence>
<sequence length="120" mass="12202">MVTAVTGIVDTMAFLGLGQVLTPFMTGNLPFLGFVLAGGEGLELLGPATALAVSVTGVVVGSRPGAALAVERHRRWLLTSASVAAALLVDAALTAIGLDIGTGREPEPRHYLVIAPTAVR</sequence>
<name>A0ABZ1GEZ8_9ACTN</name>
<dbReference type="EMBL" id="CP109134">
    <property type="protein sequence ID" value="WSD04709.1"/>
    <property type="molecule type" value="Genomic_DNA"/>
</dbReference>
<proteinExistence type="predicted"/>
<reference evidence="2 3" key="1">
    <citation type="submission" date="2022-10" db="EMBL/GenBank/DDBJ databases">
        <title>The complete genomes of actinobacterial strains from the NBC collection.</title>
        <authorList>
            <person name="Joergensen T.S."/>
            <person name="Alvarez Arevalo M."/>
            <person name="Sterndorff E.B."/>
            <person name="Faurdal D."/>
            <person name="Vuksanovic O."/>
            <person name="Mourched A.-S."/>
            <person name="Charusanti P."/>
            <person name="Shaw S."/>
            <person name="Blin K."/>
            <person name="Weber T."/>
        </authorList>
    </citation>
    <scope>NUCLEOTIDE SEQUENCE [LARGE SCALE GENOMIC DNA]</scope>
    <source>
        <strain evidence="2 3">NBC 01753</strain>
    </source>
</reference>
<feature type="transmembrane region" description="Helical" evidence="1">
    <location>
        <begin position="12"/>
        <end position="38"/>
    </location>
</feature>
<feature type="transmembrane region" description="Helical" evidence="1">
    <location>
        <begin position="44"/>
        <end position="64"/>
    </location>
</feature>
<keyword evidence="3" id="KW-1185">Reference proteome</keyword>